<dbReference type="HOGENOM" id="CLU_096618_0_1_1"/>
<keyword evidence="6 12" id="KW-0809">Transit peptide</keyword>
<name>A0A0D2AWM2_9EURO</name>
<evidence type="ECO:0000256" key="9">
    <source>
        <dbReference type="ARBA" id="ARBA00023136"/>
    </source>
</evidence>
<proteinExistence type="inferred from homology"/>
<dbReference type="PANTHER" id="PTHR13337">
    <property type="entry name" value="SUCCINATE DEHYDROGENASE"/>
    <property type="match status" value="1"/>
</dbReference>
<evidence type="ECO:0000256" key="3">
    <source>
        <dbReference type="ARBA" id="ARBA00022448"/>
    </source>
</evidence>
<dbReference type="GO" id="GO:0006099">
    <property type="term" value="P:tricarboxylic acid cycle"/>
    <property type="evidence" value="ECO:0007669"/>
    <property type="project" value="TreeGrafter"/>
</dbReference>
<keyword evidence="4" id="KW-0812">Transmembrane</keyword>
<evidence type="ECO:0000256" key="2">
    <source>
        <dbReference type="ARBA" id="ARBA00007294"/>
    </source>
</evidence>
<keyword evidence="11" id="KW-0408">Iron</keyword>
<keyword evidence="3" id="KW-0813">Transport</keyword>
<dbReference type="GO" id="GO:0046872">
    <property type="term" value="F:metal ion binding"/>
    <property type="evidence" value="ECO:0007669"/>
    <property type="project" value="UniProtKB-KW"/>
</dbReference>
<dbReference type="GO" id="GO:0005743">
    <property type="term" value="C:mitochondrial inner membrane"/>
    <property type="evidence" value="ECO:0007669"/>
    <property type="project" value="UniProtKB-SubCell"/>
</dbReference>
<keyword evidence="8 12" id="KW-0496">Mitochondrion</keyword>
<protein>
    <recommendedName>
        <fullName evidence="12">Succinate dehydrogenase [ubiquinone] cytochrome b small subunit</fullName>
    </recommendedName>
</protein>
<evidence type="ECO:0000256" key="5">
    <source>
        <dbReference type="ARBA" id="ARBA00022792"/>
    </source>
</evidence>
<dbReference type="AlphaFoldDB" id="A0A0D2AWM2"/>
<dbReference type="EMBL" id="KN847499">
    <property type="protein sequence ID" value="KIW11088.1"/>
    <property type="molecule type" value="Genomic_DNA"/>
</dbReference>
<evidence type="ECO:0000256" key="12">
    <source>
        <dbReference type="RuleBase" id="RU364031"/>
    </source>
</evidence>
<dbReference type="Gene3D" id="1.20.1300.10">
    <property type="entry name" value="Fumarate reductase/succinate dehydrogenase, transmembrane subunit"/>
    <property type="match status" value="1"/>
</dbReference>
<dbReference type="Pfam" id="PF05328">
    <property type="entry name" value="CybS"/>
    <property type="match status" value="1"/>
</dbReference>
<evidence type="ECO:0000313" key="13">
    <source>
        <dbReference type="EMBL" id="KIW11088.1"/>
    </source>
</evidence>
<evidence type="ECO:0000313" key="14">
    <source>
        <dbReference type="Proteomes" id="UP000053328"/>
    </source>
</evidence>
<dbReference type="InterPro" id="IPR034804">
    <property type="entry name" value="SQR/QFR_C/D"/>
</dbReference>
<dbReference type="OrthoDB" id="18577at2759"/>
<dbReference type="Proteomes" id="UP000053328">
    <property type="component" value="Unassembled WGS sequence"/>
</dbReference>
<sequence>MAASSRSAVLRSAQLLSSSSRSFATSTTQPLRLLRPAPSFQPRQLLVPSWAAGASRYAAFSTTSQRKILPPGPQVIEGGVNTPAPVPKPNPLHGSYHWTFERLMSAGLVPLTMVPFASGSLSPTLDAVLIFSILVHSHIGFQSMVIDYIPINKHPTLRKAFMWALNLATLVVAIGFYEFETNDVGVTEAVKRIWHAGENDATIGKTDLSALGHDGKLKHLK</sequence>
<gene>
    <name evidence="13" type="ORF">PV08_10387</name>
</gene>
<evidence type="ECO:0000256" key="11">
    <source>
        <dbReference type="PIRSR" id="PIRSR607992-2"/>
    </source>
</evidence>
<dbReference type="RefSeq" id="XP_016231304.1">
    <property type="nucleotide sequence ID" value="XM_016384702.1"/>
</dbReference>
<evidence type="ECO:0000256" key="6">
    <source>
        <dbReference type="ARBA" id="ARBA00022946"/>
    </source>
</evidence>
<feature type="binding site" evidence="10">
    <location>
        <position position="148"/>
    </location>
    <ligand>
        <name>a ubiquinone</name>
        <dbReference type="ChEBI" id="CHEBI:16389"/>
        <note>ligand shared with IP/SDHB</note>
    </ligand>
</feature>
<comment type="similarity">
    <text evidence="2 12">Belongs to the CybS family.</text>
</comment>
<dbReference type="GO" id="GO:0020037">
    <property type="term" value="F:heme binding"/>
    <property type="evidence" value="ECO:0007669"/>
    <property type="project" value="TreeGrafter"/>
</dbReference>
<dbReference type="GeneID" id="27337470"/>
<dbReference type="VEuPathDB" id="FungiDB:PV08_10387"/>
<dbReference type="InterPro" id="IPR007992">
    <property type="entry name" value="CybS"/>
</dbReference>
<keyword evidence="14" id="KW-1185">Reference proteome</keyword>
<dbReference type="PANTHER" id="PTHR13337:SF2">
    <property type="entry name" value="SUCCINATE DEHYDROGENASE [UBIQUINONE] CYTOCHROME B SMALL SUBUNIT, MITOCHONDRIAL"/>
    <property type="match status" value="1"/>
</dbReference>
<evidence type="ECO:0000256" key="10">
    <source>
        <dbReference type="PIRSR" id="PIRSR607992-1"/>
    </source>
</evidence>
<reference evidence="13 14" key="1">
    <citation type="submission" date="2015-01" db="EMBL/GenBank/DDBJ databases">
        <title>The Genome Sequence of Exophiala spinifera CBS89968.</title>
        <authorList>
            <consortium name="The Broad Institute Genomics Platform"/>
            <person name="Cuomo C."/>
            <person name="de Hoog S."/>
            <person name="Gorbushina A."/>
            <person name="Stielow B."/>
            <person name="Teixiera M."/>
            <person name="Abouelleil A."/>
            <person name="Chapman S.B."/>
            <person name="Priest M."/>
            <person name="Young S.K."/>
            <person name="Wortman J."/>
            <person name="Nusbaum C."/>
            <person name="Birren B."/>
        </authorList>
    </citation>
    <scope>NUCLEOTIDE SEQUENCE [LARGE SCALE GENOMIC DNA]</scope>
    <source>
        <strain evidence="13 14">CBS 89968</strain>
    </source>
</reference>
<keyword evidence="5 12" id="KW-0999">Mitochondrion inner membrane</keyword>
<evidence type="ECO:0000256" key="7">
    <source>
        <dbReference type="ARBA" id="ARBA00022989"/>
    </source>
</evidence>
<dbReference type="GO" id="GO:0048039">
    <property type="term" value="F:ubiquinone binding"/>
    <property type="evidence" value="ECO:0007669"/>
    <property type="project" value="TreeGrafter"/>
</dbReference>
<dbReference type="STRING" id="91928.A0A0D2AWM2"/>
<keyword evidence="11" id="KW-0479">Metal-binding</keyword>
<evidence type="ECO:0000256" key="1">
    <source>
        <dbReference type="ARBA" id="ARBA00004448"/>
    </source>
</evidence>
<organism evidence="13 14">
    <name type="scientific">Exophiala spinifera</name>
    <dbReference type="NCBI Taxonomy" id="91928"/>
    <lineage>
        <taxon>Eukaryota</taxon>
        <taxon>Fungi</taxon>
        <taxon>Dikarya</taxon>
        <taxon>Ascomycota</taxon>
        <taxon>Pezizomycotina</taxon>
        <taxon>Eurotiomycetes</taxon>
        <taxon>Chaetothyriomycetidae</taxon>
        <taxon>Chaetothyriales</taxon>
        <taxon>Herpotrichiellaceae</taxon>
        <taxon>Exophiala</taxon>
    </lineage>
</organism>
<feature type="binding site" description="axial binding residue" evidence="11">
    <location>
        <position position="136"/>
    </location>
    <ligand>
        <name>heme b</name>
        <dbReference type="ChEBI" id="CHEBI:60344"/>
        <note>ligand shared with SDHC</note>
    </ligand>
    <ligandPart>
        <name>Fe</name>
        <dbReference type="ChEBI" id="CHEBI:18248"/>
    </ligandPart>
</feature>
<keyword evidence="9 12" id="KW-0472">Membrane</keyword>
<keyword evidence="7" id="KW-1133">Transmembrane helix</keyword>
<comment type="subcellular location">
    <subcellularLocation>
        <location evidence="1 12">Mitochondrion inner membrane</location>
        <topology evidence="1 12">Multi-pass membrane protein</topology>
    </subcellularLocation>
</comment>
<dbReference type="SUPFAM" id="SSF81343">
    <property type="entry name" value="Fumarate reductase respiratory complex transmembrane subunits"/>
    <property type="match status" value="1"/>
</dbReference>
<dbReference type="CDD" id="cd03496">
    <property type="entry name" value="SQR_TypeC_CybS"/>
    <property type="match status" value="1"/>
</dbReference>
<evidence type="ECO:0000256" key="4">
    <source>
        <dbReference type="ARBA" id="ARBA00022692"/>
    </source>
</evidence>
<dbReference type="GO" id="GO:0006121">
    <property type="term" value="P:mitochondrial electron transport, succinate to ubiquinone"/>
    <property type="evidence" value="ECO:0007669"/>
    <property type="project" value="TreeGrafter"/>
</dbReference>
<evidence type="ECO:0000256" key="8">
    <source>
        <dbReference type="ARBA" id="ARBA00023128"/>
    </source>
</evidence>
<accession>A0A0D2AWM2</accession>